<evidence type="ECO:0000313" key="1">
    <source>
        <dbReference type="EMBL" id="GCD10695.1"/>
    </source>
</evidence>
<dbReference type="AlphaFoldDB" id="A0A401UMD7"/>
<comment type="caution">
    <text evidence="1">The sequence shown here is derived from an EMBL/GenBank/DDBJ whole genome shotgun (WGS) entry which is preliminary data.</text>
</comment>
<gene>
    <name evidence="1" type="ORF">Ctaglu_23180</name>
</gene>
<name>A0A401UMD7_9CLOT</name>
<protein>
    <submittedName>
        <fullName evidence="1">Uncharacterized protein</fullName>
    </submittedName>
</protein>
<evidence type="ECO:0000313" key="2">
    <source>
        <dbReference type="Proteomes" id="UP000287872"/>
    </source>
</evidence>
<dbReference type="OrthoDB" id="5405605at2"/>
<accession>A0A401UMD7</accession>
<proteinExistence type="predicted"/>
<sequence>MDYEILKTSTQETRDKCLKSELGEEKSKVIDKYCLICNENLYWQRVKDKYPTQEYFSYKFTKKASTLGIIFQIYRLCYAKVKYFEKNWDDYCACVYHWKKGFIETEIYNMEFIKHKSTGIVIDLRNLCNINKIEEFIKLCNYLEARDVLEKDCTITGLD</sequence>
<keyword evidence="2" id="KW-1185">Reference proteome</keyword>
<organism evidence="1 2">
    <name type="scientific">Clostridium tagluense</name>
    <dbReference type="NCBI Taxonomy" id="360422"/>
    <lineage>
        <taxon>Bacteria</taxon>
        <taxon>Bacillati</taxon>
        <taxon>Bacillota</taxon>
        <taxon>Clostridia</taxon>
        <taxon>Eubacteriales</taxon>
        <taxon>Clostridiaceae</taxon>
        <taxon>Clostridium</taxon>
    </lineage>
</organism>
<reference evidence="1 2" key="1">
    <citation type="submission" date="2018-11" db="EMBL/GenBank/DDBJ databases">
        <title>Genome sequencing and assembly of Clostridium tagluense strain A121.</title>
        <authorList>
            <person name="Murakami T."/>
            <person name="Segawa T."/>
            <person name="Shcherbakova V.A."/>
            <person name="Mori H."/>
            <person name="Yoshimura Y."/>
        </authorList>
    </citation>
    <scope>NUCLEOTIDE SEQUENCE [LARGE SCALE GENOMIC DNA]</scope>
    <source>
        <strain evidence="1 2">A121</strain>
    </source>
</reference>
<dbReference type="EMBL" id="BHYK01000011">
    <property type="protein sequence ID" value="GCD10695.1"/>
    <property type="molecule type" value="Genomic_DNA"/>
</dbReference>
<dbReference type="Proteomes" id="UP000287872">
    <property type="component" value="Unassembled WGS sequence"/>
</dbReference>